<dbReference type="Proteomes" id="UP001236404">
    <property type="component" value="Unassembled WGS sequence"/>
</dbReference>
<comment type="caution">
    <text evidence="3">The sequence shown here is derived from an EMBL/GenBank/DDBJ whole genome shotgun (WGS) entry which is preliminary data.</text>
</comment>
<evidence type="ECO:0000259" key="2">
    <source>
        <dbReference type="Pfam" id="PF10756"/>
    </source>
</evidence>
<dbReference type="EMBL" id="JAUCMN010000003">
    <property type="protein sequence ID" value="MDM7891122.1"/>
    <property type="molecule type" value="Genomic_DNA"/>
</dbReference>
<evidence type="ECO:0000313" key="3">
    <source>
        <dbReference type="EMBL" id="MDM7891122.1"/>
    </source>
</evidence>
<feature type="transmembrane region" description="Helical" evidence="1">
    <location>
        <begin position="35"/>
        <end position="53"/>
    </location>
</feature>
<keyword evidence="4" id="KW-1185">Reference proteome</keyword>
<name>A0ABT7TQF6_9MICO</name>
<organism evidence="3 4">
    <name type="scientific">Curtobacterium caseinilyticum</name>
    <dbReference type="NCBI Taxonomy" id="3055137"/>
    <lineage>
        <taxon>Bacteria</taxon>
        <taxon>Bacillati</taxon>
        <taxon>Actinomycetota</taxon>
        <taxon>Actinomycetes</taxon>
        <taxon>Micrococcales</taxon>
        <taxon>Microbacteriaceae</taxon>
        <taxon>Curtobacterium</taxon>
    </lineage>
</organism>
<reference evidence="3 4" key="1">
    <citation type="submission" date="2023-06" db="EMBL/GenBank/DDBJ databases">
        <authorList>
            <person name="Feng G."/>
            <person name="Li J."/>
            <person name="Zhu H."/>
        </authorList>
    </citation>
    <scope>NUCLEOTIDE SEQUENCE [LARGE SCALE GENOMIC DNA]</scope>
    <source>
        <strain evidence="3 4">RHCKG28</strain>
    </source>
</reference>
<dbReference type="Pfam" id="PF10756">
    <property type="entry name" value="bPH_6"/>
    <property type="match status" value="1"/>
</dbReference>
<accession>A0ABT7TQF6</accession>
<sequence>MSTVVAPPMRILAVALWVVAVVLVPLGLLTGGSPWLTPVPSLFIALVAWAVLWRPRFVVTDESLTIVDVRRTSTYPWRRVQEVRAKYGVEVVSSEGVRRTWLATRPTARLALHTGSGAARRSVSVAELAAQLREHVPAPVDHDGPPPATVVAAPIRHRAHGWSVTAMIVLGVAASMAAAQR</sequence>
<feature type="domain" description="Low molecular weight protein antigen 6 PH" evidence="2">
    <location>
        <begin position="54"/>
        <end position="158"/>
    </location>
</feature>
<proteinExistence type="predicted"/>
<feature type="transmembrane region" description="Helical" evidence="1">
    <location>
        <begin position="12"/>
        <end position="29"/>
    </location>
</feature>
<dbReference type="RefSeq" id="WP_289472808.1">
    <property type="nucleotide sequence ID" value="NZ_JAUCMN010000003.1"/>
</dbReference>
<protein>
    <submittedName>
        <fullName evidence="3">PH domain-containing protein</fullName>
    </submittedName>
</protein>
<gene>
    <name evidence="3" type="ORF">QUG93_05465</name>
</gene>
<keyword evidence="1" id="KW-0472">Membrane</keyword>
<feature type="transmembrane region" description="Helical" evidence="1">
    <location>
        <begin position="161"/>
        <end position="179"/>
    </location>
</feature>
<keyword evidence="1" id="KW-1133">Transmembrane helix</keyword>
<evidence type="ECO:0000256" key="1">
    <source>
        <dbReference type="SAM" id="Phobius"/>
    </source>
</evidence>
<dbReference type="InterPro" id="IPR019692">
    <property type="entry name" value="CFP-6_PH"/>
</dbReference>
<evidence type="ECO:0000313" key="4">
    <source>
        <dbReference type="Proteomes" id="UP001236404"/>
    </source>
</evidence>
<keyword evidence="1" id="KW-0812">Transmembrane</keyword>